<dbReference type="EMBL" id="KN123265">
    <property type="protein sequence ID" value="KFO26032.1"/>
    <property type="molecule type" value="Genomic_DNA"/>
</dbReference>
<evidence type="ECO:0000313" key="3">
    <source>
        <dbReference type="Proteomes" id="UP000028990"/>
    </source>
</evidence>
<sequence>MAGAGTGSRAESRCGAGSLVVAPFFRLYPGPSPRVLGGRLPAALPSGEAPGRWGRAPPYSSHGRGAHEPDERGQEPAVFQQPVLRLAARAILILLSGALTSVFKGPQS</sequence>
<keyword evidence="3" id="KW-1185">Reference proteome</keyword>
<feature type="region of interest" description="Disordered" evidence="1">
    <location>
        <begin position="46"/>
        <end position="76"/>
    </location>
</feature>
<protein>
    <submittedName>
        <fullName evidence="2">Uncharacterized protein</fullName>
    </submittedName>
</protein>
<reference evidence="2 3" key="1">
    <citation type="submission" date="2013-11" db="EMBL/GenBank/DDBJ databases">
        <title>The Damaraland mole rat (Fukomys damarensis) genome and evolution of African mole rats.</title>
        <authorList>
            <person name="Gladyshev V.N."/>
            <person name="Fang X."/>
        </authorList>
    </citation>
    <scope>NUCLEOTIDE SEQUENCE [LARGE SCALE GENOMIC DNA]</scope>
    <source>
        <tissue evidence="2">Liver</tissue>
    </source>
</reference>
<accession>A0A091D4R2</accession>
<evidence type="ECO:0000256" key="1">
    <source>
        <dbReference type="SAM" id="MobiDB-lite"/>
    </source>
</evidence>
<proteinExistence type="predicted"/>
<feature type="compositionally biased region" description="Basic and acidic residues" evidence="1">
    <location>
        <begin position="65"/>
        <end position="74"/>
    </location>
</feature>
<name>A0A091D4R2_FUKDA</name>
<evidence type="ECO:0000313" key="2">
    <source>
        <dbReference type="EMBL" id="KFO26032.1"/>
    </source>
</evidence>
<dbReference type="Proteomes" id="UP000028990">
    <property type="component" value="Unassembled WGS sequence"/>
</dbReference>
<organism evidence="2 3">
    <name type="scientific">Fukomys damarensis</name>
    <name type="common">Damaraland mole rat</name>
    <name type="synonym">Cryptomys damarensis</name>
    <dbReference type="NCBI Taxonomy" id="885580"/>
    <lineage>
        <taxon>Eukaryota</taxon>
        <taxon>Metazoa</taxon>
        <taxon>Chordata</taxon>
        <taxon>Craniata</taxon>
        <taxon>Vertebrata</taxon>
        <taxon>Euteleostomi</taxon>
        <taxon>Mammalia</taxon>
        <taxon>Eutheria</taxon>
        <taxon>Euarchontoglires</taxon>
        <taxon>Glires</taxon>
        <taxon>Rodentia</taxon>
        <taxon>Hystricomorpha</taxon>
        <taxon>Bathyergidae</taxon>
        <taxon>Fukomys</taxon>
    </lineage>
</organism>
<gene>
    <name evidence="2" type="ORF">H920_12593</name>
</gene>
<dbReference type="AlphaFoldDB" id="A0A091D4R2"/>